<name>A0A1B8U1H1_9FLAO</name>
<gene>
    <name evidence="1" type="ORF">LPB301_07755</name>
</gene>
<accession>A0A1B8U1H1</accession>
<keyword evidence="2" id="KW-1185">Reference proteome</keyword>
<evidence type="ECO:0000313" key="1">
    <source>
        <dbReference type="EMBL" id="OBY65702.1"/>
    </source>
</evidence>
<comment type="caution">
    <text evidence="1">The sequence shown here is derived from an EMBL/GenBank/DDBJ whole genome shotgun (WGS) entry which is preliminary data.</text>
</comment>
<dbReference type="KEGG" id="prn:BW723_14025"/>
<proteinExistence type="predicted"/>
<dbReference type="STRING" id="996801.BW723_14025"/>
<dbReference type="AlphaFoldDB" id="A0A1B8U1H1"/>
<organism evidence="1 2">
    <name type="scientific">Polaribacter reichenbachii</name>
    <dbReference type="NCBI Taxonomy" id="996801"/>
    <lineage>
        <taxon>Bacteria</taxon>
        <taxon>Pseudomonadati</taxon>
        <taxon>Bacteroidota</taxon>
        <taxon>Flavobacteriia</taxon>
        <taxon>Flavobacteriales</taxon>
        <taxon>Flavobacteriaceae</taxon>
    </lineage>
</organism>
<reference evidence="2" key="1">
    <citation type="submission" date="2016-02" db="EMBL/GenBank/DDBJ databases">
        <title>Paenibacillus sp. LPB0068, isolated from Crassostrea gigas.</title>
        <authorList>
            <person name="Shin S.-K."/>
            <person name="Yi H."/>
        </authorList>
    </citation>
    <scope>NUCLEOTIDE SEQUENCE [LARGE SCALE GENOMIC DNA]</scope>
    <source>
        <strain evidence="2">KCTC 23969</strain>
    </source>
</reference>
<sequence length="188" mass="21086">MKKIILFAIGCLLYNTGQAQGHIPEITNNTELQYICKLYGQTRPVNLRPTFVGDTLIIDWDLRKIKRTYAILPEALSNGTGLSFNQGESPEILTLAPTDTFFMISKSAFSDLVTHNKFVYNNTTYNLDKTKIANEVVIDGKVVDVLFVKAEIDETELWILNNPEFPLICKIAKNPLGVNCTLTTIAEK</sequence>
<protein>
    <recommendedName>
        <fullName evidence="3">DUF4412 domain-containing protein</fullName>
    </recommendedName>
</protein>
<evidence type="ECO:0000313" key="2">
    <source>
        <dbReference type="Proteomes" id="UP000092612"/>
    </source>
</evidence>
<dbReference type="Proteomes" id="UP000092612">
    <property type="component" value="Unassembled WGS sequence"/>
</dbReference>
<dbReference type="EMBL" id="LSFL01000029">
    <property type="protein sequence ID" value="OBY65702.1"/>
    <property type="molecule type" value="Genomic_DNA"/>
</dbReference>
<evidence type="ECO:0008006" key="3">
    <source>
        <dbReference type="Google" id="ProtNLM"/>
    </source>
</evidence>
<dbReference type="RefSeq" id="WP_068359862.1">
    <property type="nucleotide sequence ID" value="NZ_CP019337.1"/>
</dbReference>
<dbReference type="OrthoDB" id="1029582at2"/>